<keyword evidence="5" id="KW-1185">Reference proteome</keyword>
<dbReference type="InterPro" id="IPR036866">
    <property type="entry name" value="RibonucZ/Hydroxyglut_hydro"/>
</dbReference>
<dbReference type="Proteomes" id="UP000014227">
    <property type="component" value="Chromosome I"/>
</dbReference>
<feature type="domain" description="Metallo-beta-lactamase" evidence="3">
    <location>
        <begin position="12"/>
        <end position="205"/>
    </location>
</feature>
<dbReference type="SUPFAM" id="SSF56281">
    <property type="entry name" value="Metallo-hydrolase/oxidoreductase"/>
    <property type="match status" value="1"/>
</dbReference>
<evidence type="ECO:0000259" key="3">
    <source>
        <dbReference type="SMART" id="SM00849"/>
    </source>
</evidence>
<protein>
    <recommendedName>
        <fullName evidence="2">UPF0173 metal-dependent hydrolase CCALI_00455</fullName>
    </recommendedName>
</protein>
<evidence type="ECO:0000256" key="2">
    <source>
        <dbReference type="HAMAP-Rule" id="MF_00457"/>
    </source>
</evidence>
<dbReference type="SMART" id="SM00849">
    <property type="entry name" value="Lactamase_B"/>
    <property type="match status" value="1"/>
</dbReference>
<dbReference type="RefSeq" id="WP_016481851.1">
    <property type="nucleotide sequence ID" value="NC_021487.1"/>
</dbReference>
<dbReference type="InParanoid" id="S0ESP7"/>
<dbReference type="PATRIC" id="fig|1303518.3.peg.461"/>
<dbReference type="KEGG" id="ccz:CCALI_00455"/>
<dbReference type="OrthoDB" id="9805728at2"/>
<dbReference type="InterPro" id="IPR001279">
    <property type="entry name" value="Metallo-B-lactamas"/>
</dbReference>
<evidence type="ECO:0000313" key="4">
    <source>
        <dbReference type="EMBL" id="CCW34289.1"/>
    </source>
</evidence>
<sequence>MLARDTAITFLGHATLLVETPGHKRLLIDPWLRSNPACPAEWHSPSRLGKLDAILVTHLHADHVADFEEVIQANPDATVVGIIETVRFLTKKGAKKTEQLNIGGSILFDGIRITLTQAVHSNGGEDAHGNMVYGGFPTGFILKMENGFTFYVASDTGVFGDMALLKEIYAPELAFLPIGDRFTMGPLEAAHATKLLGVRHVVPYHYNSMPMLTGTVEEFQKHLRELLVNVNVHILQPGETLK</sequence>
<dbReference type="PANTHER" id="PTHR43546:SF3">
    <property type="entry name" value="UPF0173 METAL-DEPENDENT HYDROLASE MJ1163"/>
    <property type="match status" value="1"/>
</dbReference>
<organism evidence="4 5">
    <name type="scientific">Chthonomonas calidirosea (strain DSM 23976 / ICMP 18418 / T49)</name>
    <dbReference type="NCBI Taxonomy" id="1303518"/>
    <lineage>
        <taxon>Bacteria</taxon>
        <taxon>Bacillati</taxon>
        <taxon>Armatimonadota</taxon>
        <taxon>Chthonomonadia</taxon>
        <taxon>Chthonomonadales</taxon>
        <taxon>Chthonomonadaceae</taxon>
        <taxon>Chthonomonas</taxon>
    </lineage>
</organism>
<evidence type="ECO:0000313" key="5">
    <source>
        <dbReference type="Proteomes" id="UP000014227"/>
    </source>
</evidence>
<dbReference type="HAMAP" id="MF_00457">
    <property type="entry name" value="UPF0173"/>
    <property type="match status" value="1"/>
</dbReference>
<reference evidence="5" key="1">
    <citation type="submission" date="2013-03" db="EMBL/GenBank/DDBJ databases">
        <title>Genome sequence of Chthonomonas calidirosea, the first sequenced genome from the Armatimonadetes phylum (formally candidate division OP10).</title>
        <authorList>
            <person name="Lee K.C.Y."/>
            <person name="Morgan X.C."/>
            <person name="Dunfield P.F."/>
            <person name="Tamas I."/>
            <person name="Houghton K.M."/>
            <person name="Vyssotski M."/>
            <person name="Ryan J.L.J."/>
            <person name="Lagutin K."/>
            <person name="McDonald I.R."/>
            <person name="Stott M.B."/>
        </authorList>
    </citation>
    <scope>NUCLEOTIDE SEQUENCE [LARGE SCALE GENOMIC DNA]</scope>
    <source>
        <strain evidence="5">DSM 23976 / ICMP 18418 / T49</strain>
    </source>
</reference>
<accession>S0ESP7</accession>
<dbReference type="Gene3D" id="3.60.15.10">
    <property type="entry name" value="Ribonuclease Z/Hydroxyacylglutathione hydrolase-like"/>
    <property type="match status" value="1"/>
</dbReference>
<dbReference type="InterPro" id="IPR050114">
    <property type="entry name" value="UPF0173_UPF0282_UlaG_hydrolase"/>
</dbReference>
<dbReference type="FunCoup" id="S0ESP7">
    <property type="interactions" value="24"/>
</dbReference>
<dbReference type="AlphaFoldDB" id="S0ESP7"/>
<dbReference type="EMBL" id="HF951689">
    <property type="protein sequence ID" value="CCW34289.1"/>
    <property type="molecule type" value="Genomic_DNA"/>
</dbReference>
<comment type="similarity">
    <text evidence="2">Belongs to the UPF0173 family.</text>
</comment>
<dbReference type="GO" id="GO:0016787">
    <property type="term" value="F:hydrolase activity"/>
    <property type="evidence" value="ECO:0007669"/>
    <property type="project" value="UniProtKB-UniRule"/>
</dbReference>
<dbReference type="PANTHER" id="PTHR43546">
    <property type="entry name" value="UPF0173 METAL-DEPENDENT HYDROLASE MJ1163-RELATED"/>
    <property type="match status" value="1"/>
</dbReference>
<dbReference type="HOGENOM" id="CLU_070010_4_0_0"/>
<name>S0ESP7_CHTCT</name>
<dbReference type="NCBIfam" id="NF001911">
    <property type="entry name" value="PRK00685.1"/>
    <property type="match status" value="1"/>
</dbReference>
<keyword evidence="1 2" id="KW-0378">Hydrolase</keyword>
<evidence type="ECO:0000256" key="1">
    <source>
        <dbReference type="ARBA" id="ARBA00022801"/>
    </source>
</evidence>
<gene>
    <name evidence="4" type="ORF">CCALI_00455</name>
</gene>
<dbReference type="InterPro" id="IPR022877">
    <property type="entry name" value="UPF0173"/>
</dbReference>
<proteinExistence type="inferred from homology"/>
<dbReference type="Pfam" id="PF12706">
    <property type="entry name" value="Lactamase_B_2"/>
    <property type="match status" value="1"/>
</dbReference>
<dbReference type="eggNOG" id="COG2220">
    <property type="taxonomic scope" value="Bacteria"/>
</dbReference>